<dbReference type="PANTHER" id="PTHR43861:SF1">
    <property type="entry name" value="TRANS-ACONITATE 2-METHYLTRANSFERASE"/>
    <property type="match status" value="1"/>
</dbReference>
<protein>
    <submittedName>
        <fullName evidence="2">Acetyltransferase (GNAT) family protein</fullName>
    </submittedName>
</protein>
<dbReference type="SUPFAM" id="SSF55729">
    <property type="entry name" value="Acyl-CoA N-acyltransferases (Nat)"/>
    <property type="match status" value="1"/>
</dbReference>
<dbReference type="Gene3D" id="3.40.630.30">
    <property type="match status" value="1"/>
</dbReference>
<sequence>MKVIKATGQHLKDIMEIIGHAQAYLAGLNIDQWQNGYPNEDRILQDIALNASYLLLDENEKIMATAMFTTDPEPTYASILGEWITPQNAKYGVIHRMAVHNDYRKTGAARKLFDYFENQLTNLNIASMRIDTHEDNLGMQKLLKLNNYHYCGIIHLDDGAKRLAFEKIIVSNEDLKRDTLKTWDGLAAAYADKFMHLDIYDDSYKSFCSLLPENAKVLELGAGPGNVSKKILELRPDLDLHVTDSSINMIEKAKEFIPEVRTTLLDLYTLNSHNEKYDAILCAFVLPYISSSKLKEVIENITRLLNPKGVLYVSFVPATGSKIKLHGDHEKGRMLFHYHDRKELVDILNKLHFTIKTNLSINYDLPEGNSEIHEVLISELS</sequence>
<dbReference type="EMBL" id="FPAS01000001">
    <property type="protein sequence ID" value="SFT52918.1"/>
    <property type="molecule type" value="Genomic_DNA"/>
</dbReference>
<dbReference type="PROSITE" id="PS51186">
    <property type="entry name" value="GNAT"/>
    <property type="match status" value="1"/>
</dbReference>
<dbReference type="Pfam" id="PF08242">
    <property type="entry name" value="Methyltransf_12"/>
    <property type="match status" value="1"/>
</dbReference>
<dbReference type="STRING" id="477690.SAMN05216474_1106"/>
<keyword evidence="2" id="KW-0808">Transferase</keyword>
<dbReference type="Proteomes" id="UP000236454">
    <property type="component" value="Unassembled WGS sequence"/>
</dbReference>
<name>A0A1I6YRC1_9FLAO</name>
<reference evidence="2 3" key="1">
    <citation type="submission" date="2016-10" db="EMBL/GenBank/DDBJ databases">
        <authorList>
            <person name="de Groot N.N."/>
        </authorList>
    </citation>
    <scope>NUCLEOTIDE SEQUENCE [LARGE SCALE GENOMIC DNA]</scope>
    <source>
        <strain evidence="2 3">CGMCC 1.7005</strain>
    </source>
</reference>
<dbReference type="PANTHER" id="PTHR43861">
    <property type="entry name" value="TRANS-ACONITATE 2-METHYLTRANSFERASE-RELATED"/>
    <property type="match status" value="1"/>
</dbReference>
<dbReference type="Pfam" id="PF00583">
    <property type="entry name" value="Acetyltransf_1"/>
    <property type="match status" value="1"/>
</dbReference>
<dbReference type="AlphaFoldDB" id="A0A1I6YRC1"/>
<accession>A0A1I6YRC1</accession>
<dbReference type="CDD" id="cd04301">
    <property type="entry name" value="NAT_SF"/>
    <property type="match status" value="1"/>
</dbReference>
<dbReference type="RefSeq" id="WP_170853677.1">
    <property type="nucleotide sequence ID" value="NZ_FPAS01000001.1"/>
</dbReference>
<evidence type="ECO:0000313" key="3">
    <source>
        <dbReference type="Proteomes" id="UP000236454"/>
    </source>
</evidence>
<organism evidence="2 3">
    <name type="scientific">Lishizhenia tianjinensis</name>
    <dbReference type="NCBI Taxonomy" id="477690"/>
    <lineage>
        <taxon>Bacteria</taxon>
        <taxon>Pseudomonadati</taxon>
        <taxon>Bacteroidota</taxon>
        <taxon>Flavobacteriia</taxon>
        <taxon>Flavobacteriales</taxon>
        <taxon>Crocinitomicaceae</taxon>
        <taxon>Lishizhenia</taxon>
    </lineage>
</organism>
<dbReference type="SUPFAM" id="SSF53335">
    <property type="entry name" value="S-adenosyl-L-methionine-dependent methyltransferases"/>
    <property type="match status" value="1"/>
</dbReference>
<evidence type="ECO:0000313" key="2">
    <source>
        <dbReference type="EMBL" id="SFT52918.1"/>
    </source>
</evidence>
<dbReference type="CDD" id="cd02440">
    <property type="entry name" value="AdoMet_MTases"/>
    <property type="match status" value="1"/>
</dbReference>
<dbReference type="InterPro" id="IPR029063">
    <property type="entry name" value="SAM-dependent_MTases_sf"/>
</dbReference>
<gene>
    <name evidence="2" type="ORF">SAMN05216474_1106</name>
</gene>
<feature type="domain" description="N-acetyltransferase" evidence="1">
    <location>
        <begin position="1"/>
        <end position="157"/>
    </location>
</feature>
<dbReference type="InterPro" id="IPR000182">
    <property type="entry name" value="GNAT_dom"/>
</dbReference>
<proteinExistence type="predicted"/>
<keyword evidence="3" id="KW-1185">Reference proteome</keyword>
<dbReference type="InterPro" id="IPR016181">
    <property type="entry name" value="Acyl_CoA_acyltransferase"/>
</dbReference>
<dbReference type="GO" id="GO:0016747">
    <property type="term" value="F:acyltransferase activity, transferring groups other than amino-acyl groups"/>
    <property type="evidence" value="ECO:0007669"/>
    <property type="project" value="InterPro"/>
</dbReference>
<evidence type="ECO:0000259" key="1">
    <source>
        <dbReference type="PROSITE" id="PS51186"/>
    </source>
</evidence>
<dbReference type="Gene3D" id="3.40.50.150">
    <property type="entry name" value="Vaccinia Virus protein VP39"/>
    <property type="match status" value="1"/>
</dbReference>
<dbReference type="InterPro" id="IPR013217">
    <property type="entry name" value="Methyltransf_12"/>
</dbReference>